<proteinExistence type="predicted"/>
<sequence>MSKCLALAHSSEDSVTMVDDAARRHGLPKMAGAASSRDAGRSGRQAACRLPDSLEWKRRKQRDRSLSSARR</sequence>
<reference evidence="2" key="1">
    <citation type="submission" date="2018-08" db="EMBL/GenBank/DDBJ databases">
        <title>Identification of Burkholderia cepacia strains that express a Burkholderia pseudomallei-like capsular polysaccharide.</title>
        <authorList>
            <person name="Burtnick M.N."/>
            <person name="Vongsouvath M."/>
            <person name="Newton P."/>
            <person name="Wuthiekanun V."/>
            <person name="Limmathurotsakul D."/>
            <person name="Brett P.J."/>
            <person name="Chantratita N."/>
            <person name="Dance D.A."/>
        </authorList>
    </citation>
    <scope>NUCLEOTIDE SEQUENCE</scope>
    <source>
        <strain evidence="2">SBXCC001</strain>
    </source>
</reference>
<comment type="caution">
    <text evidence="2">The sequence shown here is derived from an EMBL/GenBank/DDBJ whole genome shotgun (WGS) entry which is preliminary data.</text>
</comment>
<gene>
    <name evidence="2" type="ORF">C7S16_4994</name>
</gene>
<dbReference type="AlphaFoldDB" id="A0AAW9CR12"/>
<evidence type="ECO:0000256" key="1">
    <source>
        <dbReference type="SAM" id="MobiDB-lite"/>
    </source>
</evidence>
<name>A0AAW9CR12_BURTH</name>
<evidence type="ECO:0000313" key="2">
    <source>
        <dbReference type="EMBL" id="MDW9253358.1"/>
    </source>
</evidence>
<accession>A0AAW9CR12</accession>
<feature type="region of interest" description="Disordered" evidence="1">
    <location>
        <begin position="26"/>
        <end position="71"/>
    </location>
</feature>
<evidence type="ECO:0000313" key="3">
    <source>
        <dbReference type="Proteomes" id="UP001272137"/>
    </source>
</evidence>
<dbReference type="EMBL" id="QXCT01000001">
    <property type="protein sequence ID" value="MDW9253358.1"/>
    <property type="molecule type" value="Genomic_DNA"/>
</dbReference>
<dbReference type="Proteomes" id="UP001272137">
    <property type="component" value="Unassembled WGS sequence"/>
</dbReference>
<protein>
    <submittedName>
        <fullName evidence="2">Uncharacterized protein</fullName>
    </submittedName>
</protein>
<organism evidence="2 3">
    <name type="scientific">Burkholderia thailandensis</name>
    <dbReference type="NCBI Taxonomy" id="57975"/>
    <lineage>
        <taxon>Bacteria</taxon>
        <taxon>Pseudomonadati</taxon>
        <taxon>Pseudomonadota</taxon>
        <taxon>Betaproteobacteria</taxon>
        <taxon>Burkholderiales</taxon>
        <taxon>Burkholderiaceae</taxon>
        <taxon>Burkholderia</taxon>
        <taxon>pseudomallei group</taxon>
    </lineage>
</organism>
<feature type="compositionally biased region" description="Low complexity" evidence="1">
    <location>
        <begin position="31"/>
        <end position="47"/>
    </location>
</feature>